<dbReference type="Proteomes" id="UP000069205">
    <property type="component" value="Chromosome"/>
</dbReference>
<reference evidence="1 2" key="1">
    <citation type="journal article" date="2015" name="Proc. Natl. Acad. Sci. U.S.A.">
        <title>Expanded metabolic versatility of ubiquitous nitrite-oxidizing bacteria from the genus Nitrospira.</title>
        <authorList>
            <person name="Koch H."/>
            <person name="Lucker S."/>
            <person name="Albertsen M."/>
            <person name="Kitzinger K."/>
            <person name="Herbold C."/>
            <person name="Spieck E."/>
            <person name="Nielsen P.H."/>
            <person name="Wagner M."/>
            <person name="Daims H."/>
        </authorList>
    </citation>
    <scope>NUCLEOTIDE SEQUENCE [LARGE SCALE GENOMIC DNA]</scope>
    <source>
        <strain evidence="1 2">NSP M-1</strain>
    </source>
</reference>
<keyword evidence="2" id="KW-1185">Reference proteome</keyword>
<proteinExistence type="predicted"/>
<gene>
    <name evidence="1" type="ORF">NITMOv2_1713</name>
</gene>
<organism evidence="1 2">
    <name type="scientific">Nitrospira moscoviensis</name>
    <dbReference type="NCBI Taxonomy" id="42253"/>
    <lineage>
        <taxon>Bacteria</taxon>
        <taxon>Pseudomonadati</taxon>
        <taxon>Nitrospirota</taxon>
        <taxon>Nitrospiria</taxon>
        <taxon>Nitrospirales</taxon>
        <taxon>Nitrospiraceae</taxon>
        <taxon>Nitrospira</taxon>
    </lineage>
</organism>
<dbReference type="InterPro" id="IPR013783">
    <property type="entry name" value="Ig-like_fold"/>
</dbReference>
<dbReference type="SUPFAM" id="SSF49265">
    <property type="entry name" value="Fibronectin type III"/>
    <property type="match status" value="1"/>
</dbReference>
<dbReference type="OrthoDB" id="9803398at2"/>
<evidence type="ECO:0000313" key="1">
    <source>
        <dbReference type="EMBL" id="ALA58133.1"/>
    </source>
</evidence>
<dbReference type="EMBL" id="CP011801">
    <property type="protein sequence ID" value="ALA58133.1"/>
    <property type="molecule type" value="Genomic_DNA"/>
</dbReference>
<dbReference type="AlphaFoldDB" id="A0A0K2GB08"/>
<dbReference type="STRING" id="42253.NITMOv2_1713"/>
<sequence>MFTKRWFAITILIVLLFSSLTGCGSGGGDQIVSTGATSTTTATVMGLDPHALYYFAVSAYNGASSPCSNEVQAAASPSGTVSLIWNGVSDSTVSAYDVHYGKQSPEQHADCSYSDVLRVPVSS</sequence>
<dbReference type="PROSITE" id="PS51257">
    <property type="entry name" value="PROKAR_LIPOPROTEIN"/>
    <property type="match status" value="1"/>
</dbReference>
<evidence type="ECO:0000313" key="2">
    <source>
        <dbReference type="Proteomes" id="UP000069205"/>
    </source>
</evidence>
<dbReference type="InterPro" id="IPR036116">
    <property type="entry name" value="FN3_sf"/>
</dbReference>
<dbReference type="Gene3D" id="2.60.40.10">
    <property type="entry name" value="Immunoglobulins"/>
    <property type="match status" value="1"/>
</dbReference>
<dbReference type="RefSeq" id="WP_145976219.1">
    <property type="nucleotide sequence ID" value="NZ_CP011801.1"/>
</dbReference>
<evidence type="ECO:0008006" key="3">
    <source>
        <dbReference type="Google" id="ProtNLM"/>
    </source>
</evidence>
<name>A0A0K2GB08_NITMO</name>
<accession>A0A0K2GB08</accession>
<protein>
    <recommendedName>
        <fullName evidence="3">Fibronectin type-III domain-containing protein</fullName>
    </recommendedName>
</protein>
<dbReference type="KEGG" id="nmv:NITMOv2_1713"/>